<dbReference type="Gene3D" id="3.40.50.1240">
    <property type="entry name" value="Phosphoglycerate mutase-like"/>
    <property type="match status" value="1"/>
</dbReference>
<evidence type="ECO:0000313" key="3">
    <source>
        <dbReference type="Proteomes" id="UP000054921"/>
    </source>
</evidence>
<dbReference type="OrthoDB" id="9810154at2"/>
<dbReference type="GO" id="GO:0005737">
    <property type="term" value="C:cytoplasm"/>
    <property type="evidence" value="ECO:0007669"/>
    <property type="project" value="InterPro"/>
</dbReference>
<sequence>MKIYLIQHGESLGKEIDPQQSLSKQGIADIEHLGHFLSHKKIKIARIIHSGKRRAEQTASILASNLPFSGEIEFHQGLEPLDDVNPVSSEINQQHHNIMLVGHMPFMGKLVGKLVVHDEDRALVAFVPGTITCLERTDEGKWIINWIKRPDIYRI</sequence>
<keyword evidence="4" id="KW-1185">Reference proteome</keyword>
<evidence type="ECO:0000313" key="2">
    <source>
        <dbReference type="EMBL" id="VEB38824.1"/>
    </source>
</evidence>
<dbReference type="NCBIfam" id="TIGR00249">
    <property type="entry name" value="sixA"/>
    <property type="match status" value="1"/>
</dbReference>
<dbReference type="EMBL" id="LNXW01000013">
    <property type="protein sequence ID" value="KTC80279.1"/>
    <property type="molecule type" value="Genomic_DNA"/>
</dbReference>
<dbReference type="InterPro" id="IPR004449">
    <property type="entry name" value="SixA"/>
</dbReference>
<dbReference type="PATRIC" id="fig|28084.5.peg.2491"/>
<evidence type="ECO:0000313" key="4">
    <source>
        <dbReference type="Proteomes" id="UP000277577"/>
    </source>
</evidence>
<dbReference type="Proteomes" id="UP000277577">
    <property type="component" value="Chromosome"/>
</dbReference>
<gene>
    <name evidence="2" type="primary">sixA</name>
    <name evidence="1" type="ORF">Lche_2299</name>
    <name evidence="2" type="ORF">NCTC11976_02934</name>
</gene>
<dbReference type="AlphaFoldDB" id="A0A0W0SA50"/>
<proteinExistence type="predicted"/>
<name>A0A0W0SA50_9GAMM</name>
<protein>
    <submittedName>
        <fullName evidence="1">Phosphohistidine phosphatase SixA</fullName>
    </submittedName>
</protein>
<evidence type="ECO:0000313" key="1">
    <source>
        <dbReference type="EMBL" id="KTC80279.1"/>
    </source>
</evidence>
<dbReference type="STRING" id="28084.Lche_2299"/>
<dbReference type="Pfam" id="PF00300">
    <property type="entry name" value="His_Phos_1"/>
    <property type="match status" value="1"/>
</dbReference>
<dbReference type="RefSeq" id="WP_028379967.1">
    <property type="nucleotide sequence ID" value="NZ_CAAAIT010000001.1"/>
</dbReference>
<dbReference type="InterPro" id="IPR029033">
    <property type="entry name" value="His_PPase_superfam"/>
</dbReference>
<dbReference type="Proteomes" id="UP000054921">
    <property type="component" value="Unassembled WGS sequence"/>
</dbReference>
<organism evidence="1 3">
    <name type="scientific">Legionella cherrii</name>
    <dbReference type="NCBI Taxonomy" id="28084"/>
    <lineage>
        <taxon>Bacteria</taxon>
        <taxon>Pseudomonadati</taxon>
        <taxon>Pseudomonadota</taxon>
        <taxon>Gammaproteobacteria</taxon>
        <taxon>Legionellales</taxon>
        <taxon>Legionellaceae</taxon>
        <taxon>Legionella</taxon>
    </lineage>
</organism>
<reference evidence="1 3" key="1">
    <citation type="submission" date="2015-11" db="EMBL/GenBank/DDBJ databases">
        <title>Genomic analysis of 38 Legionella species identifies large and diverse effector repertoires.</title>
        <authorList>
            <person name="Burstein D."/>
            <person name="Amaro F."/>
            <person name="Zusman T."/>
            <person name="Lifshitz Z."/>
            <person name="Cohen O."/>
            <person name="Gilbert J.A."/>
            <person name="Pupko T."/>
            <person name="Shuman H.A."/>
            <person name="Segal G."/>
        </authorList>
    </citation>
    <scope>NUCLEOTIDE SEQUENCE [LARGE SCALE GENOMIC DNA]</scope>
    <source>
        <strain evidence="1 3">ORW</strain>
    </source>
</reference>
<dbReference type="GO" id="GO:0101006">
    <property type="term" value="F:protein histidine phosphatase activity"/>
    <property type="evidence" value="ECO:0007669"/>
    <property type="project" value="InterPro"/>
</dbReference>
<dbReference type="SUPFAM" id="SSF53254">
    <property type="entry name" value="Phosphoglycerate mutase-like"/>
    <property type="match status" value="1"/>
</dbReference>
<dbReference type="EMBL" id="LR134173">
    <property type="protein sequence ID" value="VEB38824.1"/>
    <property type="molecule type" value="Genomic_DNA"/>
</dbReference>
<accession>A0A0W0SA50</accession>
<dbReference type="InterPro" id="IPR013078">
    <property type="entry name" value="His_Pase_superF_clade-1"/>
</dbReference>
<dbReference type="CDD" id="cd07067">
    <property type="entry name" value="HP_PGM_like"/>
    <property type="match status" value="1"/>
</dbReference>
<reference evidence="2 4" key="2">
    <citation type="submission" date="2018-12" db="EMBL/GenBank/DDBJ databases">
        <authorList>
            <consortium name="Pathogen Informatics"/>
        </authorList>
    </citation>
    <scope>NUCLEOTIDE SEQUENCE [LARGE SCALE GENOMIC DNA]</scope>
    <source>
        <strain evidence="2 4">NCTC11976</strain>
    </source>
</reference>